<keyword evidence="3" id="KW-1185">Reference proteome</keyword>
<dbReference type="EMBL" id="QPJJ01000002">
    <property type="protein sequence ID" value="RCW76799.1"/>
    <property type="molecule type" value="Genomic_DNA"/>
</dbReference>
<feature type="transmembrane region" description="Helical" evidence="1">
    <location>
        <begin position="60"/>
        <end position="82"/>
    </location>
</feature>
<name>A0A368YAS3_9BACI</name>
<evidence type="ECO:0000313" key="3">
    <source>
        <dbReference type="Proteomes" id="UP000252585"/>
    </source>
</evidence>
<keyword evidence="1" id="KW-0812">Transmembrane</keyword>
<dbReference type="RefSeq" id="WP_114351574.1">
    <property type="nucleotide sequence ID" value="NZ_QPJJ01000002.1"/>
</dbReference>
<keyword evidence="1" id="KW-1133">Transmembrane helix</keyword>
<dbReference type="Proteomes" id="UP000252585">
    <property type="component" value="Unassembled WGS sequence"/>
</dbReference>
<gene>
    <name evidence="2" type="ORF">DFR57_10274</name>
</gene>
<reference evidence="2 3" key="1">
    <citation type="submission" date="2018-07" db="EMBL/GenBank/DDBJ databases">
        <title>Genomic Encyclopedia of Type Strains, Phase IV (KMG-IV): sequencing the most valuable type-strain genomes for metagenomic binning, comparative biology and taxonomic classification.</title>
        <authorList>
            <person name="Goeker M."/>
        </authorList>
    </citation>
    <scope>NUCLEOTIDE SEQUENCE [LARGE SCALE GENOMIC DNA]</scope>
    <source>
        <strain evidence="2 3">DSM 27696</strain>
    </source>
</reference>
<accession>A0A368YAS3</accession>
<dbReference type="AlphaFoldDB" id="A0A368YAS3"/>
<evidence type="ECO:0000256" key="1">
    <source>
        <dbReference type="SAM" id="Phobius"/>
    </source>
</evidence>
<protein>
    <submittedName>
        <fullName evidence="2">Uncharacterized protein</fullName>
    </submittedName>
</protein>
<evidence type="ECO:0000313" key="2">
    <source>
        <dbReference type="EMBL" id="RCW76799.1"/>
    </source>
</evidence>
<sequence>MSSHYDLCCQNIGKPAKIITSNGEVHRGYIRHVDRSHVFIDPINTGFGGFGMGFWGFPGYGSGLGIGIALGAIATIAFLPFFF</sequence>
<comment type="caution">
    <text evidence="2">The sequence shown here is derived from an EMBL/GenBank/DDBJ whole genome shotgun (WGS) entry which is preliminary data.</text>
</comment>
<keyword evidence="1" id="KW-0472">Membrane</keyword>
<proteinExistence type="predicted"/>
<dbReference type="OrthoDB" id="2991597at2"/>
<organism evidence="2 3">
    <name type="scientific">Saliterribacillus persicus</name>
    <dbReference type="NCBI Taxonomy" id="930114"/>
    <lineage>
        <taxon>Bacteria</taxon>
        <taxon>Bacillati</taxon>
        <taxon>Bacillota</taxon>
        <taxon>Bacilli</taxon>
        <taxon>Bacillales</taxon>
        <taxon>Bacillaceae</taxon>
        <taxon>Saliterribacillus</taxon>
    </lineage>
</organism>